<accession>A0AA38FSY3</accession>
<dbReference type="Proteomes" id="UP000824469">
    <property type="component" value="Unassembled WGS sequence"/>
</dbReference>
<keyword evidence="2" id="KW-1185">Reference proteome</keyword>
<reference evidence="1 2" key="1">
    <citation type="journal article" date="2021" name="Nat. Plants">
        <title>The Taxus genome provides insights into paclitaxel biosynthesis.</title>
        <authorList>
            <person name="Xiong X."/>
            <person name="Gou J."/>
            <person name="Liao Q."/>
            <person name="Li Y."/>
            <person name="Zhou Q."/>
            <person name="Bi G."/>
            <person name="Li C."/>
            <person name="Du R."/>
            <person name="Wang X."/>
            <person name="Sun T."/>
            <person name="Guo L."/>
            <person name="Liang H."/>
            <person name="Lu P."/>
            <person name="Wu Y."/>
            <person name="Zhang Z."/>
            <person name="Ro D.K."/>
            <person name="Shang Y."/>
            <person name="Huang S."/>
            <person name="Yan J."/>
        </authorList>
    </citation>
    <scope>NUCLEOTIDE SEQUENCE [LARGE SCALE GENOMIC DNA]</scope>
    <source>
        <strain evidence="1">Ta-2019</strain>
    </source>
</reference>
<evidence type="ECO:0000313" key="2">
    <source>
        <dbReference type="Proteomes" id="UP000824469"/>
    </source>
</evidence>
<comment type="caution">
    <text evidence="1">The sequence shown here is derived from an EMBL/GenBank/DDBJ whole genome shotgun (WGS) entry which is preliminary data.</text>
</comment>
<sequence length="251" mass="26730">LKLKNQIILFNHLLEQQCQFMKMQATKFPLAPIHNAHHLPMGYPVLPQPSLIATGHPHMVPMTCGPSGIPAVNGVSFQENFLSSQGSPGTDNLTDISLEVPPVVQSPCTTMSTMNDMSLSPTSVMSSSPFPFNPTDMSGIGMSIDGNLSTGDTPGPSGIGTLNMVTDGENGGVRDSLKSLCQLPRNFSLSDLTADLTHGDLGPLGSYSGSPFLTPETEAFFGSPDKDELDEEKMLESIIEPCYQSDEGNEG</sequence>
<dbReference type="EMBL" id="JAHRHJ020000007">
    <property type="protein sequence ID" value="KAH9310202.1"/>
    <property type="molecule type" value="Genomic_DNA"/>
</dbReference>
<name>A0AA38FSY3_TAXCH</name>
<dbReference type="OMA" id="FAPMQNG"/>
<proteinExistence type="predicted"/>
<gene>
    <name evidence="1" type="ORF">KI387_038113</name>
</gene>
<protein>
    <submittedName>
        <fullName evidence="1">Uncharacterized protein</fullName>
    </submittedName>
</protein>
<feature type="non-terminal residue" evidence="1">
    <location>
        <position position="251"/>
    </location>
</feature>
<evidence type="ECO:0000313" key="1">
    <source>
        <dbReference type="EMBL" id="KAH9310202.1"/>
    </source>
</evidence>
<organism evidence="1 2">
    <name type="scientific">Taxus chinensis</name>
    <name type="common">Chinese yew</name>
    <name type="synonym">Taxus wallichiana var. chinensis</name>
    <dbReference type="NCBI Taxonomy" id="29808"/>
    <lineage>
        <taxon>Eukaryota</taxon>
        <taxon>Viridiplantae</taxon>
        <taxon>Streptophyta</taxon>
        <taxon>Embryophyta</taxon>
        <taxon>Tracheophyta</taxon>
        <taxon>Spermatophyta</taxon>
        <taxon>Pinopsida</taxon>
        <taxon>Pinidae</taxon>
        <taxon>Conifers II</taxon>
        <taxon>Cupressales</taxon>
        <taxon>Taxaceae</taxon>
        <taxon>Taxus</taxon>
    </lineage>
</organism>
<dbReference type="AlphaFoldDB" id="A0AA38FSY3"/>